<protein>
    <submittedName>
        <fullName evidence="1">Uncharacterized protein</fullName>
    </submittedName>
</protein>
<proteinExistence type="predicted"/>
<dbReference type="AlphaFoldDB" id="A0A2A6BZN9"/>
<reference evidence="1" key="2">
    <citation type="submission" date="2022-06" db="UniProtKB">
        <authorList>
            <consortium name="EnsemblMetazoa"/>
        </authorList>
    </citation>
    <scope>IDENTIFICATION</scope>
    <source>
        <strain evidence="1">PS312</strain>
    </source>
</reference>
<dbReference type="EnsemblMetazoa" id="PPA42145.1">
    <property type="protein sequence ID" value="PPA42145.1"/>
    <property type="gene ID" value="WBGene00280514"/>
</dbReference>
<dbReference type="Proteomes" id="UP000005239">
    <property type="component" value="Unassembled WGS sequence"/>
</dbReference>
<evidence type="ECO:0000313" key="2">
    <source>
        <dbReference type="Proteomes" id="UP000005239"/>
    </source>
</evidence>
<keyword evidence="2" id="KW-1185">Reference proteome</keyword>
<evidence type="ECO:0000313" key="1">
    <source>
        <dbReference type="EnsemblMetazoa" id="PPA42145.1"/>
    </source>
</evidence>
<reference evidence="2" key="1">
    <citation type="journal article" date="2008" name="Nat. Genet.">
        <title>The Pristionchus pacificus genome provides a unique perspective on nematode lifestyle and parasitism.</title>
        <authorList>
            <person name="Dieterich C."/>
            <person name="Clifton S.W."/>
            <person name="Schuster L.N."/>
            <person name="Chinwalla A."/>
            <person name="Delehaunty K."/>
            <person name="Dinkelacker I."/>
            <person name="Fulton L."/>
            <person name="Fulton R."/>
            <person name="Godfrey J."/>
            <person name="Minx P."/>
            <person name="Mitreva M."/>
            <person name="Roeseler W."/>
            <person name="Tian H."/>
            <person name="Witte H."/>
            <person name="Yang S.P."/>
            <person name="Wilson R.K."/>
            <person name="Sommer R.J."/>
        </authorList>
    </citation>
    <scope>NUCLEOTIDE SEQUENCE [LARGE SCALE GENOMIC DNA]</scope>
    <source>
        <strain evidence="2">PS312</strain>
    </source>
</reference>
<gene>
    <name evidence="1" type="primary">WBGene00280514</name>
</gene>
<name>A0A2A6BZN9_PRIPA</name>
<organism evidence="1 2">
    <name type="scientific">Pristionchus pacificus</name>
    <name type="common">Parasitic nematode worm</name>
    <dbReference type="NCBI Taxonomy" id="54126"/>
    <lineage>
        <taxon>Eukaryota</taxon>
        <taxon>Metazoa</taxon>
        <taxon>Ecdysozoa</taxon>
        <taxon>Nematoda</taxon>
        <taxon>Chromadorea</taxon>
        <taxon>Rhabditida</taxon>
        <taxon>Rhabditina</taxon>
        <taxon>Diplogasteromorpha</taxon>
        <taxon>Diplogasteroidea</taxon>
        <taxon>Neodiplogasteridae</taxon>
        <taxon>Pristionchus</taxon>
    </lineage>
</organism>
<accession>A0A8R1Z3X0</accession>
<accession>A0A2A6BZN9</accession>
<sequence length="99" mass="11437">MLLDFLSLPQNTQNSICILLNNHCVLRMREVCKSTKDIIRIWANTQKSIVRHLQIVEEVFHHIGKKAHFQASRREQSYNVQIGKVKVENGPVGLRISSM</sequence>